<dbReference type="SUPFAM" id="SSF50630">
    <property type="entry name" value="Acid proteases"/>
    <property type="match status" value="1"/>
</dbReference>
<keyword evidence="2" id="KW-1133">Transmembrane helix</keyword>
<comment type="caution">
    <text evidence="4">The sequence shown here is derived from an EMBL/GenBank/DDBJ whole genome shotgun (WGS) entry which is preliminary data.</text>
</comment>
<dbReference type="EMBL" id="CAIJEN010000005">
    <property type="protein sequence ID" value="CAD0086599.1"/>
    <property type="molecule type" value="Genomic_DNA"/>
</dbReference>
<evidence type="ECO:0000256" key="2">
    <source>
        <dbReference type="SAM" id="Phobius"/>
    </source>
</evidence>
<keyword evidence="3" id="KW-0732">Signal</keyword>
<evidence type="ECO:0000256" key="3">
    <source>
        <dbReference type="SAM" id="SignalP"/>
    </source>
</evidence>
<dbReference type="Gene3D" id="2.40.70.10">
    <property type="entry name" value="Acid Proteases"/>
    <property type="match status" value="1"/>
</dbReference>
<reference evidence="4" key="1">
    <citation type="submission" date="2020-06" db="EMBL/GenBank/DDBJ databases">
        <authorList>
            <person name="Onetto C."/>
        </authorList>
    </citation>
    <scope>NUCLEOTIDE SEQUENCE</scope>
</reference>
<name>A0A9N8JFV5_9PEZI</name>
<sequence length="610" mass="66329">TATEELTCCQYLLLVFLRKLAWRATFGSQNGARHLPWNALNVSWDVNPLQTFAMLPSLTKTSLLVAADACSRQDSACPNQVQSGDWPMWTSSAGHVPFLYMDGELFGGDSWDETVSWPLNLTNDVQWVHERAIVWNTNNDSNSLNDQAITLTHNLTVNSPGGQLYTMNAGFFSLYGAESNNTWLNATGFNHTQYLHLATAKQNKLISSLSYGLAIGSPSLDVEPSLILGGYDRSRCLTKPITTQNTTFRLTDISVGTNGTEWPFLAAHGANTNASMGLLTNDESLQVLANPGVPYLHLPRATCDAIAKYLPVTYDENLGLYLWDTKADSRNYDEITTTFAYLTFTFSDESTQQEQEIHVPFSLLDLELDAPLASSKTPYFPCRPFTPHEGEPYHLGRAFLQAALLVQNWETNTTWLSQAPGPNTTIPSRPVIIEQNDTTIAEMPSAPDWLSTWNGTLKAFNGTGLNSSGSNSDSNTGSGSSSDSTTGFASLSGGTIAGIAIGVVAGLALVAAAVFFYIRRRRSNAGYGDVALVSFDEDENGRQQAPEYEDKGAIETSSSPVHEVESAHIGELPSKGPNKFHLGELPSKVHPTEVDGTGIAELPGHDVDRR</sequence>
<dbReference type="AlphaFoldDB" id="A0A9N8JFV5"/>
<feature type="transmembrane region" description="Helical" evidence="2">
    <location>
        <begin position="496"/>
        <end position="518"/>
    </location>
</feature>
<dbReference type="PANTHER" id="PTHR16861:SF4">
    <property type="entry name" value="SH3 DOMAIN PROTEIN (AFU_ORTHOLOGUE AFUA_1G13610)"/>
    <property type="match status" value="1"/>
</dbReference>
<keyword evidence="2" id="KW-0812">Transmembrane</keyword>
<gene>
    <name evidence="4" type="ORF">AWRI4619_LOCUS4201</name>
</gene>
<keyword evidence="5" id="KW-1185">Reference proteome</keyword>
<evidence type="ECO:0008006" key="6">
    <source>
        <dbReference type="Google" id="ProtNLM"/>
    </source>
</evidence>
<dbReference type="Proteomes" id="UP000716446">
    <property type="component" value="Unassembled WGS sequence"/>
</dbReference>
<feature type="region of interest" description="Disordered" evidence="1">
    <location>
        <begin position="465"/>
        <end position="486"/>
    </location>
</feature>
<dbReference type="PANTHER" id="PTHR16861">
    <property type="entry name" value="GLYCOPROTEIN 38"/>
    <property type="match status" value="1"/>
</dbReference>
<feature type="non-terminal residue" evidence="4">
    <location>
        <position position="1"/>
    </location>
</feature>
<organism evidence="4 5">
    <name type="scientific">Aureobasidium vineae</name>
    <dbReference type="NCBI Taxonomy" id="2773715"/>
    <lineage>
        <taxon>Eukaryota</taxon>
        <taxon>Fungi</taxon>
        <taxon>Dikarya</taxon>
        <taxon>Ascomycota</taxon>
        <taxon>Pezizomycotina</taxon>
        <taxon>Dothideomycetes</taxon>
        <taxon>Dothideomycetidae</taxon>
        <taxon>Dothideales</taxon>
        <taxon>Saccotheciaceae</taxon>
        <taxon>Aureobasidium</taxon>
    </lineage>
</organism>
<keyword evidence="2" id="KW-0472">Membrane</keyword>
<feature type="signal peptide" evidence="3">
    <location>
        <begin position="1"/>
        <end position="23"/>
    </location>
</feature>
<dbReference type="InterPro" id="IPR021109">
    <property type="entry name" value="Peptidase_aspartic_dom_sf"/>
</dbReference>
<feature type="region of interest" description="Disordered" evidence="1">
    <location>
        <begin position="538"/>
        <end position="610"/>
    </location>
</feature>
<evidence type="ECO:0000313" key="4">
    <source>
        <dbReference type="EMBL" id="CAD0086599.1"/>
    </source>
</evidence>
<proteinExistence type="predicted"/>
<protein>
    <recommendedName>
        <fullName evidence="6">Peptidase A1 domain-containing protein</fullName>
    </recommendedName>
</protein>
<evidence type="ECO:0000313" key="5">
    <source>
        <dbReference type="Proteomes" id="UP000716446"/>
    </source>
</evidence>
<evidence type="ECO:0000256" key="1">
    <source>
        <dbReference type="SAM" id="MobiDB-lite"/>
    </source>
</evidence>
<accession>A0A9N8JFV5</accession>
<feature type="chain" id="PRO_5040185314" description="Peptidase A1 domain-containing protein" evidence="3">
    <location>
        <begin position="24"/>
        <end position="610"/>
    </location>
</feature>